<dbReference type="PANTHER" id="PTHR36166">
    <property type="entry name" value="CHROMOSOME 9, WHOLE GENOME SHOTGUN SEQUENCE"/>
    <property type="match status" value="1"/>
</dbReference>
<dbReference type="PANTHER" id="PTHR36166:SF1">
    <property type="entry name" value="SRPBCC DOMAIN-CONTAINING PROTEIN"/>
    <property type="match status" value="1"/>
</dbReference>
<dbReference type="Pfam" id="PF10604">
    <property type="entry name" value="Polyketide_cyc2"/>
    <property type="match status" value="1"/>
</dbReference>
<dbReference type="CDD" id="cd07822">
    <property type="entry name" value="SRPBCC_4"/>
    <property type="match status" value="1"/>
</dbReference>
<organism evidence="1 2">
    <name type="scientific">Sinobacterium norvegicum</name>
    <dbReference type="NCBI Taxonomy" id="1641715"/>
    <lineage>
        <taxon>Bacteria</taxon>
        <taxon>Pseudomonadati</taxon>
        <taxon>Pseudomonadota</taxon>
        <taxon>Gammaproteobacteria</taxon>
        <taxon>Cellvibrionales</taxon>
        <taxon>Spongiibacteraceae</taxon>
        <taxon>Sinobacterium</taxon>
    </lineage>
</organism>
<dbReference type="Gene3D" id="3.30.530.20">
    <property type="match status" value="1"/>
</dbReference>
<sequence length="153" mass="17239">MITENAVISDTVTINAPVELVWQILVDFEQYHRWNKFCPQIINHRLAIGEAVDMQVELGNGLQQQVEYIEEITPNTSISWGVSQPDKETLYASRSQRLTALDNNRCEYVSVDAFSGKLTALVIEHSGAAVERGFNLCAYGLKEYAEAQFQQQA</sequence>
<dbReference type="EMBL" id="CAKLPX010000004">
    <property type="protein sequence ID" value="CAH0992974.1"/>
    <property type="molecule type" value="Genomic_DNA"/>
</dbReference>
<reference evidence="1" key="1">
    <citation type="submission" date="2021-12" db="EMBL/GenBank/DDBJ databases">
        <authorList>
            <person name="Rodrigo-Torres L."/>
            <person name="Arahal R. D."/>
            <person name="Lucena T."/>
        </authorList>
    </citation>
    <scope>NUCLEOTIDE SEQUENCE</scope>
    <source>
        <strain evidence="1">CECT 8267</strain>
    </source>
</reference>
<dbReference type="SUPFAM" id="SSF55961">
    <property type="entry name" value="Bet v1-like"/>
    <property type="match status" value="1"/>
</dbReference>
<dbReference type="RefSeq" id="WP_237445657.1">
    <property type="nucleotide sequence ID" value="NZ_CAKLPX010000004.1"/>
</dbReference>
<comment type="caution">
    <text evidence="1">The sequence shown here is derived from an EMBL/GenBank/DDBJ whole genome shotgun (WGS) entry which is preliminary data.</text>
</comment>
<evidence type="ECO:0000313" key="1">
    <source>
        <dbReference type="EMBL" id="CAH0992974.1"/>
    </source>
</evidence>
<name>A0ABM9AIE7_9GAMM</name>
<dbReference type="InterPro" id="IPR023393">
    <property type="entry name" value="START-like_dom_sf"/>
</dbReference>
<accession>A0ABM9AIE7</accession>
<protein>
    <recommendedName>
        <fullName evidence="3">SRPBCC domain-containing protein</fullName>
    </recommendedName>
</protein>
<evidence type="ECO:0000313" key="2">
    <source>
        <dbReference type="Proteomes" id="UP000838100"/>
    </source>
</evidence>
<gene>
    <name evidence="1" type="ORF">SIN8267_03113</name>
</gene>
<proteinExistence type="predicted"/>
<dbReference type="Proteomes" id="UP000838100">
    <property type="component" value="Unassembled WGS sequence"/>
</dbReference>
<keyword evidence="2" id="KW-1185">Reference proteome</keyword>
<evidence type="ECO:0008006" key="3">
    <source>
        <dbReference type="Google" id="ProtNLM"/>
    </source>
</evidence>
<dbReference type="InterPro" id="IPR019587">
    <property type="entry name" value="Polyketide_cyclase/dehydratase"/>
</dbReference>